<proteinExistence type="predicted"/>
<evidence type="ECO:0000313" key="2">
    <source>
        <dbReference type="Proteomes" id="UP000681967"/>
    </source>
</evidence>
<dbReference type="EMBL" id="CAJOBH010051437">
    <property type="protein sequence ID" value="CAF4381024.1"/>
    <property type="molecule type" value="Genomic_DNA"/>
</dbReference>
<comment type="caution">
    <text evidence="1">The sequence shown here is derived from an EMBL/GenBank/DDBJ whole genome shotgun (WGS) entry which is preliminary data.</text>
</comment>
<accession>A0A8S2V730</accession>
<sequence length="142" mass="16922">MDILVTNQYAREKTLTTDEIVSALTTFVKQTTHTEMKFQNHQQELITQTEKIQLQGQLKHRKVMIDDQNERLIMNQQRLFDQETQLRTYQEKVLDQEEKLNIQKHKLLDQGRQLIIQEQRTNLSTRKIIDATTTNIKSRSKN</sequence>
<dbReference type="Proteomes" id="UP000681967">
    <property type="component" value="Unassembled WGS sequence"/>
</dbReference>
<organism evidence="1 2">
    <name type="scientific">Rotaria magnacalcarata</name>
    <dbReference type="NCBI Taxonomy" id="392030"/>
    <lineage>
        <taxon>Eukaryota</taxon>
        <taxon>Metazoa</taxon>
        <taxon>Spiralia</taxon>
        <taxon>Gnathifera</taxon>
        <taxon>Rotifera</taxon>
        <taxon>Eurotatoria</taxon>
        <taxon>Bdelloidea</taxon>
        <taxon>Philodinida</taxon>
        <taxon>Philodinidae</taxon>
        <taxon>Rotaria</taxon>
    </lineage>
</organism>
<dbReference type="AlphaFoldDB" id="A0A8S2V730"/>
<evidence type="ECO:0000313" key="1">
    <source>
        <dbReference type="EMBL" id="CAF4381024.1"/>
    </source>
</evidence>
<protein>
    <submittedName>
        <fullName evidence="1">Uncharacterized protein</fullName>
    </submittedName>
</protein>
<name>A0A8S2V730_9BILA</name>
<reference evidence="1" key="1">
    <citation type="submission" date="2021-02" db="EMBL/GenBank/DDBJ databases">
        <authorList>
            <person name="Nowell W R."/>
        </authorList>
    </citation>
    <scope>NUCLEOTIDE SEQUENCE</scope>
</reference>
<gene>
    <name evidence="1" type="ORF">BYL167_LOCUS30737</name>
</gene>